<protein>
    <recommendedName>
        <fullName evidence="2">DUF4220 domain-containing protein</fullName>
    </recommendedName>
</protein>
<dbReference type="STRING" id="888268.A0A1E5WGT8"/>
<feature type="transmembrane region" description="Helical" evidence="1">
    <location>
        <begin position="103"/>
        <end position="126"/>
    </location>
</feature>
<name>A0A1E5WGT8_9POAL</name>
<gene>
    <name evidence="3" type="ORF">BAE44_0002371</name>
</gene>
<reference evidence="3 4" key="1">
    <citation type="submission" date="2016-09" db="EMBL/GenBank/DDBJ databases">
        <title>The draft genome of Dichanthelium oligosanthes: A C3 panicoid grass species.</title>
        <authorList>
            <person name="Studer A.J."/>
            <person name="Schnable J.C."/>
            <person name="Brutnell T.P."/>
        </authorList>
    </citation>
    <scope>NUCLEOTIDE SEQUENCE [LARGE SCALE GENOMIC DNA]</scope>
    <source>
        <strain evidence="4">cv. Kellogg 1175</strain>
        <tissue evidence="3">Leaf</tissue>
    </source>
</reference>
<dbReference type="Proteomes" id="UP000095767">
    <property type="component" value="Unassembled WGS sequence"/>
</dbReference>
<evidence type="ECO:0000313" key="4">
    <source>
        <dbReference type="Proteomes" id="UP000095767"/>
    </source>
</evidence>
<keyword evidence="1" id="KW-0472">Membrane</keyword>
<dbReference type="AlphaFoldDB" id="A0A1E5WGT8"/>
<dbReference type="InterPro" id="IPR025315">
    <property type="entry name" value="DUF4220"/>
</dbReference>
<dbReference type="EMBL" id="LWDX02008642">
    <property type="protein sequence ID" value="OEL36612.1"/>
    <property type="molecule type" value="Genomic_DNA"/>
</dbReference>
<feature type="domain" description="DUF4220" evidence="2">
    <location>
        <begin position="10"/>
        <end position="241"/>
    </location>
</feature>
<sequence length="491" mass="55615">MTAMNSSIGLVTIDKVWLLDDKLLASAPWLKDVCLSFALFKLLRCRFAAYTVAEAGFQEVYSFFLHVLLRDKDHERVYGVITDELSFLHDYYYSSTPIHYSNFWLLIVNIFTSFFAISYCLLYAGLPMSGILYEYGDAGQGQVYCAMFCHDPSYDYDSMHVSFGNIVVDVVPVAILLVLVVLAEAKEIACYICSNWTKVALNNHDNWQRSPRIQKWNGRILRYRCKLMKHWDDKMSLCSMLVLHPRRTDPIIALVMLLLHLPDRKKNVKVPRVVKAAIVNALRNNNGLLTDPATFLYQSQNFLWACESKGISDIILMWHIATSILGVRHQHPPLSDDMTIATHLSRYCAYLVAYVPELLPDDDEWCKSLYMAVKKDSMCALPGGVAASTAEGKYNKLVSKLHRRAKHKVLRNSVKLCKQLAELREGEEACVEVARWILVADDPVHRSVGQPAMLTRARGRDLITLVWALLMHVGIASRPRAAGAPATGDRI</sequence>
<evidence type="ECO:0000256" key="1">
    <source>
        <dbReference type="SAM" id="Phobius"/>
    </source>
</evidence>
<evidence type="ECO:0000313" key="3">
    <source>
        <dbReference type="EMBL" id="OEL36612.1"/>
    </source>
</evidence>
<dbReference type="PANTHER" id="PTHR31325">
    <property type="entry name" value="OS01G0798800 PROTEIN-RELATED"/>
    <property type="match status" value="1"/>
</dbReference>
<dbReference type="Pfam" id="PF13968">
    <property type="entry name" value="DUF4220"/>
    <property type="match status" value="1"/>
</dbReference>
<evidence type="ECO:0000259" key="2">
    <source>
        <dbReference type="Pfam" id="PF13968"/>
    </source>
</evidence>
<keyword evidence="1" id="KW-1133">Transmembrane helix</keyword>
<comment type="caution">
    <text evidence="3">The sequence shown here is derived from an EMBL/GenBank/DDBJ whole genome shotgun (WGS) entry which is preliminary data.</text>
</comment>
<feature type="transmembrane region" description="Helical" evidence="1">
    <location>
        <begin position="162"/>
        <end position="182"/>
    </location>
</feature>
<dbReference type="OrthoDB" id="624961at2759"/>
<accession>A0A1E5WGT8</accession>
<organism evidence="3 4">
    <name type="scientific">Dichanthelium oligosanthes</name>
    <dbReference type="NCBI Taxonomy" id="888268"/>
    <lineage>
        <taxon>Eukaryota</taxon>
        <taxon>Viridiplantae</taxon>
        <taxon>Streptophyta</taxon>
        <taxon>Embryophyta</taxon>
        <taxon>Tracheophyta</taxon>
        <taxon>Spermatophyta</taxon>
        <taxon>Magnoliopsida</taxon>
        <taxon>Liliopsida</taxon>
        <taxon>Poales</taxon>
        <taxon>Poaceae</taxon>
        <taxon>PACMAD clade</taxon>
        <taxon>Panicoideae</taxon>
        <taxon>Panicodae</taxon>
        <taxon>Paniceae</taxon>
        <taxon>Dichantheliinae</taxon>
        <taxon>Dichanthelium</taxon>
    </lineage>
</organism>
<keyword evidence="1" id="KW-0812">Transmembrane</keyword>
<proteinExistence type="predicted"/>
<keyword evidence="4" id="KW-1185">Reference proteome</keyword>